<keyword evidence="4 8" id="KW-0812">Transmembrane</keyword>
<keyword evidence="6 8" id="KW-0472">Membrane</keyword>
<comment type="subcellular location">
    <subcellularLocation>
        <location evidence="1">Cell membrane</location>
        <topology evidence="1">Multi-pass membrane protein</topology>
    </subcellularLocation>
</comment>
<dbReference type="RefSeq" id="WP_084643103.1">
    <property type="nucleotide sequence ID" value="NZ_CP014859.1"/>
</dbReference>
<evidence type="ECO:0000256" key="1">
    <source>
        <dbReference type="ARBA" id="ARBA00004651"/>
    </source>
</evidence>
<protein>
    <submittedName>
        <fullName evidence="10">Arabinose efflux permease family protein</fullName>
    </submittedName>
</protein>
<feature type="transmembrane region" description="Helical" evidence="8">
    <location>
        <begin position="117"/>
        <end position="143"/>
    </location>
</feature>
<gene>
    <name evidence="10" type="ORF">TL08_16315</name>
</gene>
<sequence length="457" mass="46879">MVEPVREASTEADPAATAESTSTAAATPPSEAPPLPLSRNRNYHILWSSLLLSELSSAIVAIGLPLLILAVSGSAFQLGLVSSVLATARMLANVPAGVIADRWDRKKVMLWCQGLRALAMGALAATLLGGAYSLPLVLAVAVIEGVVGSVFAPAEDAALPRVVHRSQLSTAIARNTARPHIANLLGPAATGFVFGFHEMLPFALTVVLLTGSFVALVFLVLPRSKRTTPDAGSTADSPPAEPDRTGVRREVADGFRWALGNRAVLTTLVWLVFNQLCFGALVIVVLAASGEGDVAPGEVGLMMAFFGGGGILGASMASRVLPLLPSSVIVIGFSWVGAVLTAVMALVPPGLPLGLVLGATAFFVPLAATTIMTYQMLVTPDELRGRLSGIVGVCVGGANALGPMLGAMLIGFGGNSANALLLCGGALAVVALVSTFSPDLRRFPTLPTLDKPGRTGD</sequence>
<name>A0AAC9MY53_9PSEU</name>
<dbReference type="AlphaFoldDB" id="A0AAC9MY53"/>
<feature type="transmembrane region" description="Helical" evidence="8">
    <location>
        <begin position="199"/>
        <end position="221"/>
    </location>
</feature>
<dbReference type="GO" id="GO:0005886">
    <property type="term" value="C:plasma membrane"/>
    <property type="evidence" value="ECO:0007669"/>
    <property type="project" value="UniProtKB-SubCell"/>
</dbReference>
<feature type="transmembrane region" description="Helical" evidence="8">
    <location>
        <begin position="419"/>
        <end position="436"/>
    </location>
</feature>
<keyword evidence="11" id="KW-1185">Reference proteome</keyword>
<feature type="transmembrane region" description="Helical" evidence="8">
    <location>
        <begin position="45"/>
        <end position="69"/>
    </location>
</feature>
<evidence type="ECO:0000256" key="4">
    <source>
        <dbReference type="ARBA" id="ARBA00022692"/>
    </source>
</evidence>
<evidence type="ECO:0000256" key="5">
    <source>
        <dbReference type="ARBA" id="ARBA00022989"/>
    </source>
</evidence>
<accession>A0AAC9MY53</accession>
<proteinExistence type="predicted"/>
<dbReference type="Pfam" id="PF05977">
    <property type="entry name" value="MFS_3"/>
    <property type="match status" value="1"/>
</dbReference>
<keyword evidence="5 8" id="KW-1133">Transmembrane helix</keyword>
<feature type="compositionally biased region" description="Low complexity" evidence="7">
    <location>
        <begin position="11"/>
        <end position="29"/>
    </location>
</feature>
<dbReference type="InterPro" id="IPR036259">
    <property type="entry name" value="MFS_trans_sf"/>
</dbReference>
<feature type="transmembrane region" description="Helical" evidence="8">
    <location>
        <begin position="263"/>
        <end position="287"/>
    </location>
</feature>
<reference evidence="11" key="1">
    <citation type="submission" date="2016-03" db="EMBL/GenBank/DDBJ databases">
        <title>Complete genome sequence of the type strain Actinoalloteichus hymeniacidonis DSM 45092.</title>
        <authorList>
            <person name="Schaffert L."/>
            <person name="Albersmeier A."/>
            <person name="Winkler A."/>
            <person name="Kalinowski J."/>
            <person name="Zotchev S."/>
            <person name="Ruckert C."/>
        </authorList>
    </citation>
    <scope>NUCLEOTIDE SEQUENCE [LARGE SCALE GENOMIC DNA]</scope>
    <source>
        <strain evidence="11">HPA177(T) (DSM 45092(T))</strain>
    </source>
</reference>
<evidence type="ECO:0000256" key="2">
    <source>
        <dbReference type="ARBA" id="ARBA00022448"/>
    </source>
</evidence>
<feature type="transmembrane region" description="Helical" evidence="8">
    <location>
        <begin position="75"/>
        <end position="96"/>
    </location>
</feature>
<evidence type="ECO:0000256" key="8">
    <source>
        <dbReference type="SAM" id="Phobius"/>
    </source>
</evidence>
<dbReference type="Proteomes" id="UP000095210">
    <property type="component" value="Chromosome"/>
</dbReference>
<dbReference type="KEGG" id="ahm:TL08_16315"/>
<dbReference type="SUPFAM" id="SSF103473">
    <property type="entry name" value="MFS general substrate transporter"/>
    <property type="match status" value="1"/>
</dbReference>
<evidence type="ECO:0000313" key="10">
    <source>
        <dbReference type="EMBL" id="AOS64063.1"/>
    </source>
</evidence>
<dbReference type="PANTHER" id="PTHR23513">
    <property type="entry name" value="INTEGRAL MEMBRANE EFFLUX PROTEIN-RELATED"/>
    <property type="match status" value="1"/>
</dbReference>
<feature type="transmembrane region" description="Helical" evidence="8">
    <location>
        <begin position="353"/>
        <end position="377"/>
    </location>
</feature>
<dbReference type="PROSITE" id="PS50850">
    <property type="entry name" value="MFS"/>
    <property type="match status" value="1"/>
</dbReference>
<evidence type="ECO:0000259" key="9">
    <source>
        <dbReference type="PROSITE" id="PS50850"/>
    </source>
</evidence>
<feature type="transmembrane region" description="Helical" evidence="8">
    <location>
        <begin position="299"/>
        <end position="321"/>
    </location>
</feature>
<organism evidence="10 11">
    <name type="scientific">Actinoalloteichus hymeniacidonis</name>
    <dbReference type="NCBI Taxonomy" id="340345"/>
    <lineage>
        <taxon>Bacteria</taxon>
        <taxon>Bacillati</taxon>
        <taxon>Actinomycetota</taxon>
        <taxon>Actinomycetes</taxon>
        <taxon>Pseudonocardiales</taxon>
        <taxon>Pseudonocardiaceae</taxon>
        <taxon>Actinoalloteichus</taxon>
    </lineage>
</organism>
<feature type="transmembrane region" description="Helical" evidence="8">
    <location>
        <begin position="328"/>
        <end position="347"/>
    </location>
</feature>
<dbReference type="CDD" id="cd06173">
    <property type="entry name" value="MFS_MefA_like"/>
    <property type="match status" value="1"/>
</dbReference>
<evidence type="ECO:0000256" key="7">
    <source>
        <dbReference type="SAM" id="MobiDB-lite"/>
    </source>
</evidence>
<feature type="region of interest" description="Disordered" evidence="7">
    <location>
        <begin position="1"/>
        <end position="35"/>
    </location>
</feature>
<keyword evidence="3" id="KW-1003">Cell membrane</keyword>
<evidence type="ECO:0000256" key="3">
    <source>
        <dbReference type="ARBA" id="ARBA00022475"/>
    </source>
</evidence>
<feature type="transmembrane region" description="Helical" evidence="8">
    <location>
        <begin position="389"/>
        <end position="413"/>
    </location>
</feature>
<dbReference type="InterPro" id="IPR020846">
    <property type="entry name" value="MFS_dom"/>
</dbReference>
<dbReference type="EMBL" id="CP014859">
    <property type="protein sequence ID" value="AOS64063.1"/>
    <property type="molecule type" value="Genomic_DNA"/>
</dbReference>
<evidence type="ECO:0000313" key="11">
    <source>
        <dbReference type="Proteomes" id="UP000095210"/>
    </source>
</evidence>
<feature type="domain" description="Major facilitator superfamily (MFS) profile" evidence="9">
    <location>
        <begin position="42"/>
        <end position="442"/>
    </location>
</feature>
<dbReference type="InterPro" id="IPR010290">
    <property type="entry name" value="TM_effector"/>
</dbReference>
<evidence type="ECO:0000256" key="6">
    <source>
        <dbReference type="ARBA" id="ARBA00023136"/>
    </source>
</evidence>
<feature type="region of interest" description="Disordered" evidence="7">
    <location>
        <begin position="226"/>
        <end position="246"/>
    </location>
</feature>
<dbReference type="GO" id="GO:0022857">
    <property type="term" value="F:transmembrane transporter activity"/>
    <property type="evidence" value="ECO:0007669"/>
    <property type="project" value="InterPro"/>
</dbReference>
<dbReference type="PANTHER" id="PTHR23513:SF6">
    <property type="entry name" value="MAJOR FACILITATOR SUPERFAMILY ASSOCIATED DOMAIN-CONTAINING PROTEIN"/>
    <property type="match status" value="1"/>
</dbReference>
<keyword evidence="2" id="KW-0813">Transport</keyword>
<dbReference type="Gene3D" id="1.20.1250.20">
    <property type="entry name" value="MFS general substrate transporter like domains"/>
    <property type="match status" value="1"/>
</dbReference>